<dbReference type="EMBL" id="BKCJ010008393">
    <property type="protein sequence ID" value="GEU81984.1"/>
    <property type="molecule type" value="Genomic_DNA"/>
</dbReference>
<organism evidence="1">
    <name type="scientific">Tanacetum cinerariifolium</name>
    <name type="common">Dalmatian daisy</name>
    <name type="synonym">Chrysanthemum cinerariifolium</name>
    <dbReference type="NCBI Taxonomy" id="118510"/>
    <lineage>
        <taxon>Eukaryota</taxon>
        <taxon>Viridiplantae</taxon>
        <taxon>Streptophyta</taxon>
        <taxon>Embryophyta</taxon>
        <taxon>Tracheophyta</taxon>
        <taxon>Spermatophyta</taxon>
        <taxon>Magnoliopsida</taxon>
        <taxon>eudicotyledons</taxon>
        <taxon>Gunneridae</taxon>
        <taxon>Pentapetalae</taxon>
        <taxon>asterids</taxon>
        <taxon>campanulids</taxon>
        <taxon>Asterales</taxon>
        <taxon>Asteraceae</taxon>
        <taxon>Asteroideae</taxon>
        <taxon>Anthemideae</taxon>
        <taxon>Anthemidinae</taxon>
        <taxon>Tanacetum</taxon>
    </lineage>
</organism>
<gene>
    <name evidence="1" type="ORF">Tci_053962</name>
</gene>
<protein>
    <submittedName>
        <fullName evidence="1">Uncharacterized protein</fullName>
    </submittedName>
</protein>
<sequence length="213" mass="25173">MILLSLDEELAQKLYDGELAKEATRQDQEKYNLEKALELQRQLDKREKDVDKGDQGQEIDWNDPKVLRYHALQNIAFSKADVRKNTYLDFIFNKKDKKQKLDEQTDEEVEAQADSDQEVEEIKLYIRIVPDEDIKTNGIPLATKPLMIVEYKIVKEGKISTYLIVRANGSTNRYTLMIKLLENIDREDLETLWKLVKDKYENTRLKEDYERVL</sequence>
<reference evidence="1" key="1">
    <citation type="journal article" date="2019" name="Sci. Rep.">
        <title>Draft genome of Tanacetum cinerariifolium, the natural source of mosquito coil.</title>
        <authorList>
            <person name="Yamashiro T."/>
            <person name="Shiraishi A."/>
            <person name="Satake H."/>
            <person name="Nakayama K."/>
        </authorList>
    </citation>
    <scope>NUCLEOTIDE SEQUENCE</scope>
</reference>
<evidence type="ECO:0000313" key="1">
    <source>
        <dbReference type="EMBL" id="GEU81984.1"/>
    </source>
</evidence>
<proteinExistence type="predicted"/>
<comment type="caution">
    <text evidence="1">The sequence shown here is derived from an EMBL/GenBank/DDBJ whole genome shotgun (WGS) entry which is preliminary data.</text>
</comment>
<accession>A0A6L2NBR5</accession>
<dbReference type="AlphaFoldDB" id="A0A6L2NBR5"/>
<name>A0A6L2NBR5_TANCI</name>